<evidence type="ECO:0000313" key="3">
    <source>
        <dbReference type="EMBL" id="SUC34718.1"/>
    </source>
</evidence>
<proteinExistence type="inferred from homology"/>
<dbReference type="Pfam" id="PF01553">
    <property type="entry name" value="Acyltransferase"/>
    <property type="match status" value="1"/>
</dbReference>
<dbReference type="AlphaFoldDB" id="A0A379G168"/>
<dbReference type="InterPro" id="IPR025110">
    <property type="entry name" value="AMP-bd_C"/>
</dbReference>
<sequence length="715" mass="79324">MLAKIIKKVLRFLFRVEVIGDAKEFNQDKCIITPNHVSFLDGVLIALFLPVKPVFAMYSTVATPKMIKRLKPYADVVALDPKNPLGLRHLVREVDKGRPIVIFPEGRISVHGSLMKIYEGAAFIAAKSGAKVVPIRIDGPERSHLGRLKGIIPLKWFPKITLHILPAESIPMPEAPRAVERRALAGEHLYQIMKSARMASRQPMTLVEAFLDSIERYGRRSPCIEDISFKEDTYQGLLKKSLGVGRIIERYTHENERIGILLPNTTVTAAAIFGALMRGRVPAMLNYTAGSHGISNALKASTAKVVFTSRQFLEKGKLTHIPEQVPEATWIYLEDLKDTVTFQDKLWIVKHLFSPRKAIVPRNIDDEAIVLFTSGSEGTPKGVVHSHGSLMANVEQIKTIADFTPRDRFMSSLPLFHAFGLTVGLFIPLFSGSRVFLYPSPLHYRIIPELVYDRNCTVLFGTSTFLGNYARFAHPYDFARVRYVVAGAEKLSDKTKKIWYEKFGIRILEGYGVTECAPIVSINVPMAAKEGSVGQILPCMEARLISLPGIEHGGKLQLKGPNIMKGYLRVEAPGILEVPKAENAQGEIEDGWYDTGDIVELDNKNFCTIKGRVKRFAKLAGEMVSLESIEQMVTEVSPQSDHGVVTKPDSSKGEALVLFTTDKELDRSALSAAAKAKGLTELAVPRDIRWVKELPVLGSGKTDFVTLKQMALKGD</sequence>
<dbReference type="GO" id="GO:0006631">
    <property type="term" value="P:fatty acid metabolic process"/>
    <property type="evidence" value="ECO:0007669"/>
    <property type="project" value="TreeGrafter"/>
</dbReference>
<dbReference type="Pfam" id="PF00501">
    <property type="entry name" value="AMP-binding"/>
    <property type="match status" value="1"/>
</dbReference>
<evidence type="ECO:0000313" key="4">
    <source>
        <dbReference type="Proteomes" id="UP000255129"/>
    </source>
</evidence>
<dbReference type="SUPFAM" id="SSF69593">
    <property type="entry name" value="Glycerol-3-phosphate (1)-acyltransferase"/>
    <property type="match status" value="1"/>
</dbReference>
<dbReference type="InterPro" id="IPR042099">
    <property type="entry name" value="ANL_N_sf"/>
</dbReference>
<dbReference type="Proteomes" id="UP000255129">
    <property type="component" value="Unassembled WGS sequence"/>
</dbReference>
<name>A0A379G168_9GAMM</name>
<dbReference type="GO" id="GO:0031956">
    <property type="term" value="F:medium-chain fatty acid-CoA ligase activity"/>
    <property type="evidence" value="ECO:0007669"/>
    <property type="project" value="TreeGrafter"/>
</dbReference>
<dbReference type="PANTHER" id="PTHR43201:SF8">
    <property type="entry name" value="ACYL-COA SYNTHETASE FAMILY MEMBER 3"/>
    <property type="match status" value="1"/>
</dbReference>
<dbReference type="PANTHER" id="PTHR43201">
    <property type="entry name" value="ACYL-COA SYNTHETASE"/>
    <property type="match status" value="1"/>
</dbReference>
<dbReference type="Pfam" id="PF13193">
    <property type="entry name" value="AMP-binding_C"/>
    <property type="match status" value="1"/>
</dbReference>
<dbReference type="InterPro" id="IPR045851">
    <property type="entry name" value="AMP-bd_C_sf"/>
</dbReference>
<dbReference type="InterPro" id="IPR000873">
    <property type="entry name" value="AMP-dep_synth/lig_dom"/>
</dbReference>
<dbReference type="InterPro" id="IPR020845">
    <property type="entry name" value="AMP-binding_CS"/>
</dbReference>
<comment type="similarity">
    <text evidence="1">Belongs to the ATP-dependent AMP-binding enzyme family.</text>
</comment>
<dbReference type="PROSITE" id="PS00455">
    <property type="entry name" value="AMP_BINDING"/>
    <property type="match status" value="1"/>
</dbReference>
<dbReference type="GO" id="GO:0016746">
    <property type="term" value="F:acyltransferase activity"/>
    <property type="evidence" value="ECO:0007669"/>
    <property type="project" value="InterPro"/>
</dbReference>
<dbReference type="SUPFAM" id="SSF56801">
    <property type="entry name" value="Acetyl-CoA synthetase-like"/>
    <property type="match status" value="1"/>
</dbReference>
<dbReference type="CDD" id="cd07989">
    <property type="entry name" value="LPLAT_AGPAT-like"/>
    <property type="match status" value="1"/>
</dbReference>
<dbReference type="InterPro" id="IPR002123">
    <property type="entry name" value="Plipid/glycerol_acylTrfase"/>
</dbReference>
<dbReference type="EMBL" id="UGUA01000002">
    <property type="protein sequence ID" value="SUC34718.1"/>
    <property type="molecule type" value="Genomic_DNA"/>
</dbReference>
<dbReference type="NCBIfam" id="NF005959">
    <property type="entry name" value="PRK08043.1"/>
    <property type="match status" value="1"/>
</dbReference>
<feature type="domain" description="Phospholipid/glycerol acyltransferase" evidence="2">
    <location>
        <begin position="30"/>
        <end position="140"/>
    </location>
</feature>
<evidence type="ECO:0000256" key="1">
    <source>
        <dbReference type="ARBA" id="ARBA00006432"/>
    </source>
</evidence>
<accession>A0A379G168</accession>
<dbReference type="Gene3D" id="3.30.300.30">
    <property type="match status" value="1"/>
</dbReference>
<dbReference type="OrthoDB" id="9803968at2"/>
<gene>
    <name evidence="3" type="primary">aas</name>
    <name evidence="3" type="ORF">NCTC12026_01067</name>
</gene>
<dbReference type="RefSeq" id="WP_115164038.1">
    <property type="nucleotide sequence ID" value="NZ_JBOFMY010000090.1"/>
</dbReference>
<dbReference type="Gene3D" id="3.40.50.12780">
    <property type="entry name" value="N-terminal domain of ligase-like"/>
    <property type="match status" value="1"/>
</dbReference>
<organism evidence="3 4">
    <name type="scientific">Providencia rustigianii</name>
    <dbReference type="NCBI Taxonomy" id="158850"/>
    <lineage>
        <taxon>Bacteria</taxon>
        <taxon>Pseudomonadati</taxon>
        <taxon>Pseudomonadota</taxon>
        <taxon>Gammaproteobacteria</taxon>
        <taxon>Enterobacterales</taxon>
        <taxon>Morganellaceae</taxon>
        <taxon>Providencia</taxon>
    </lineage>
</organism>
<protein>
    <submittedName>
        <fullName evidence="3">Bifunctional protein aas</fullName>
    </submittedName>
</protein>
<dbReference type="SMART" id="SM00563">
    <property type="entry name" value="PlsC"/>
    <property type="match status" value="1"/>
</dbReference>
<evidence type="ECO:0000259" key="2">
    <source>
        <dbReference type="SMART" id="SM00563"/>
    </source>
</evidence>
<reference evidence="3 4" key="1">
    <citation type="submission" date="2018-06" db="EMBL/GenBank/DDBJ databases">
        <authorList>
            <consortium name="Pathogen Informatics"/>
            <person name="Doyle S."/>
        </authorList>
    </citation>
    <scope>NUCLEOTIDE SEQUENCE [LARGE SCALE GENOMIC DNA]</scope>
    <source>
        <strain evidence="3 4">NCTC12026</strain>
    </source>
</reference>